<dbReference type="SUPFAM" id="SSF53850">
    <property type="entry name" value="Periplasmic binding protein-like II"/>
    <property type="match status" value="1"/>
</dbReference>
<evidence type="ECO:0000256" key="5">
    <source>
        <dbReference type="SAM" id="SignalP"/>
    </source>
</evidence>
<dbReference type="SMART" id="SM00079">
    <property type="entry name" value="PBPe"/>
    <property type="match status" value="1"/>
</dbReference>
<evidence type="ECO:0000259" key="7">
    <source>
        <dbReference type="SMART" id="SM00079"/>
    </source>
</evidence>
<dbReference type="AlphaFoldDB" id="A0A3A1Y8M8"/>
<dbReference type="InterPro" id="IPR018313">
    <property type="entry name" value="SBP_3_CS"/>
</dbReference>
<dbReference type="GO" id="GO:0030313">
    <property type="term" value="C:cell envelope"/>
    <property type="evidence" value="ECO:0007669"/>
    <property type="project" value="UniProtKB-SubCell"/>
</dbReference>
<sequence>MFKFTKKLAAFAVAASAVVFSGYAHADNKTYVVGTEAGYAPYEYLNDKGQIVGFDIDLINYICEQAGIKCEVKNQNFDALVPNLMYRKIDIAIAAMNITEERAKQVAFSNEYLPAAPYRYLVLKNSNYNDVSELKAVGYQNGTLAGKYLQEKSKGVRAVGYDNYDTALLDLRAGRVNALLADGQVVEKFAENNPDSYTLLPQLVNDPILGQGLAIAVNRNNTELLNKLNAALAKAQESGFIEQLKTKYGVSHAE</sequence>
<evidence type="ECO:0000256" key="4">
    <source>
        <dbReference type="RuleBase" id="RU003744"/>
    </source>
</evidence>
<dbReference type="EMBL" id="NRJH01000013">
    <property type="protein sequence ID" value="RIY33580.1"/>
    <property type="molecule type" value="Genomic_DNA"/>
</dbReference>
<dbReference type="PROSITE" id="PS01039">
    <property type="entry name" value="SBP_BACTERIAL_3"/>
    <property type="match status" value="1"/>
</dbReference>
<evidence type="ECO:0000256" key="2">
    <source>
        <dbReference type="ARBA" id="ARBA00010333"/>
    </source>
</evidence>
<organism evidence="8 9">
    <name type="scientific">Psittacicella melopsittaci</name>
    <dbReference type="NCBI Taxonomy" id="2028576"/>
    <lineage>
        <taxon>Bacteria</taxon>
        <taxon>Pseudomonadati</taxon>
        <taxon>Pseudomonadota</taxon>
        <taxon>Gammaproteobacteria</taxon>
        <taxon>Pasteurellales</taxon>
        <taxon>Psittacicellaceae</taxon>
        <taxon>Psittacicella</taxon>
    </lineage>
</organism>
<accession>A0A3A1Y8M8</accession>
<evidence type="ECO:0000256" key="3">
    <source>
        <dbReference type="ARBA" id="ARBA00022729"/>
    </source>
</evidence>
<proteinExistence type="inferred from homology"/>
<dbReference type="RefSeq" id="WP_119496525.1">
    <property type="nucleotide sequence ID" value="NZ_NRJH01000013.1"/>
</dbReference>
<evidence type="ECO:0000313" key="9">
    <source>
        <dbReference type="Proteomes" id="UP000266258"/>
    </source>
</evidence>
<dbReference type="SMART" id="SM00062">
    <property type="entry name" value="PBPb"/>
    <property type="match status" value="1"/>
</dbReference>
<dbReference type="GO" id="GO:0015276">
    <property type="term" value="F:ligand-gated monoatomic ion channel activity"/>
    <property type="evidence" value="ECO:0007669"/>
    <property type="project" value="InterPro"/>
</dbReference>
<gene>
    <name evidence="8" type="ORF">CJP74_01565</name>
</gene>
<keyword evidence="3 5" id="KW-0732">Signal</keyword>
<dbReference type="PANTHER" id="PTHR35936">
    <property type="entry name" value="MEMBRANE-BOUND LYTIC MUREIN TRANSGLYCOSYLASE F"/>
    <property type="match status" value="1"/>
</dbReference>
<evidence type="ECO:0000259" key="6">
    <source>
        <dbReference type="SMART" id="SM00062"/>
    </source>
</evidence>
<evidence type="ECO:0000256" key="1">
    <source>
        <dbReference type="ARBA" id="ARBA00004196"/>
    </source>
</evidence>
<dbReference type="Proteomes" id="UP000266258">
    <property type="component" value="Unassembled WGS sequence"/>
</dbReference>
<feature type="signal peptide" evidence="5">
    <location>
        <begin position="1"/>
        <end position="26"/>
    </location>
</feature>
<comment type="similarity">
    <text evidence="2 4">Belongs to the bacterial solute-binding protein 3 family.</text>
</comment>
<dbReference type="Pfam" id="PF00497">
    <property type="entry name" value="SBP_bac_3"/>
    <property type="match status" value="1"/>
</dbReference>
<feature type="chain" id="PRO_5017267495" evidence="5">
    <location>
        <begin position="27"/>
        <end position="254"/>
    </location>
</feature>
<dbReference type="Gene3D" id="3.40.190.10">
    <property type="entry name" value="Periplasmic binding protein-like II"/>
    <property type="match status" value="2"/>
</dbReference>
<dbReference type="PANTHER" id="PTHR35936:SF17">
    <property type="entry name" value="ARGININE-BINDING EXTRACELLULAR PROTEIN ARTP"/>
    <property type="match status" value="1"/>
</dbReference>
<dbReference type="OrthoDB" id="9768183at2"/>
<comment type="subcellular location">
    <subcellularLocation>
        <location evidence="1">Cell envelope</location>
    </subcellularLocation>
</comment>
<dbReference type="InterPro" id="IPR001320">
    <property type="entry name" value="Iontro_rcpt_C"/>
</dbReference>
<comment type="caution">
    <text evidence="8">The sequence shown here is derived from an EMBL/GenBank/DDBJ whole genome shotgun (WGS) entry which is preliminary data.</text>
</comment>
<evidence type="ECO:0000313" key="8">
    <source>
        <dbReference type="EMBL" id="RIY33580.1"/>
    </source>
</evidence>
<keyword evidence="9" id="KW-1185">Reference proteome</keyword>
<name>A0A3A1Y8M8_9GAMM</name>
<dbReference type="GO" id="GO:0016020">
    <property type="term" value="C:membrane"/>
    <property type="evidence" value="ECO:0007669"/>
    <property type="project" value="InterPro"/>
</dbReference>
<feature type="domain" description="Ionotropic glutamate receptor C-terminal" evidence="7">
    <location>
        <begin position="30"/>
        <end position="249"/>
    </location>
</feature>
<dbReference type="InterPro" id="IPR001638">
    <property type="entry name" value="Solute-binding_3/MltF_N"/>
</dbReference>
<feature type="domain" description="Solute-binding protein family 3/N-terminal" evidence="6">
    <location>
        <begin position="30"/>
        <end position="252"/>
    </location>
</feature>
<protein>
    <submittedName>
        <fullName evidence="8">Uncharacterized protein</fullName>
    </submittedName>
</protein>
<reference evidence="8 9" key="1">
    <citation type="submission" date="2017-08" db="EMBL/GenBank/DDBJ databases">
        <title>Reclassification of Bisgaard taxon 37 and 44.</title>
        <authorList>
            <person name="Christensen H."/>
        </authorList>
    </citation>
    <scope>NUCLEOTIDE SEQUENCE [LARGE SCALE GENOMIC DNA]</scope>
    <source>
        <strain evidence="8 9">B96_4</strain>
    </source>
</reference>